<reference evidence="8" key="1">
    <citation type="journal article" date="2023" name="BMC Genomics">
        <title>Chromosome-level genome assemblies of Cutaneotrichosporon spp. (Trichosporonales, Basidiomycota) reveal imbalanced evolution between nucleotide sequences and chromosome synteny.</title>
        <authorList>
            <person name="Kobayashi Y."/>
            <person name="Kayamori A."/>
            <person name="Aoki K."/>
            <person name="Shiwa Y."/>
            <person name="Matsutani M."/>
            <person name="Fujita N."/>
            <person name="Sugita T."/>
            <person name="Iwasaki W."/>
            <person name="Tanaka N."/>
            <person name="Takashima M."/>
        </authorList>
    </citation>
    <scope>NUCLEOTIDE SEQUENCE</scope>
    <source>
        <strain evidence="8">HIS019</strain>
    </source>
</reference>
<keyword evidence="4 6" id="KW-0472">Membrane</keyword>
<keyword evidence="9" id="KW-1185">Reference proteome</keyword>
<dbReference type="PROSITE" id="PS50850">
    <property type="entry name" value="MFS"/>
    <property type="match status" value="1"/>
</dbReference>
<name>A0AA48L7J4_9TREE</name>
<dbReference type="RefSeq" id="XP_060458630.1">
    <property type="nucleotide sequence ID" value="XM_060602214.1"/>
</dbReference>
<feature type="transmembrane region" description="Helical" evidence="6">
    <location>
        <begin position="129"/>
        <end position="148"/>
    </location>
</feature>
<feature type="domain" description="Major facilitator superfamily (MFS) profile" evidence="7">
    <location>
        <begin position="94"/>
        <end position="532"/>
    </location>
</feature>
<feature type="region of interest" description="Disordered" evidence="5">
    <location>
        <begin position="537"/>
        <end position="579"/>
    </location>
</feature>
<feature type="transmembrane region" description="Helical" evidence="6">
    <location>
        <begin position="468"/>
        <end position="491"/>
    </location>
</feature>
<keyword evidence="2 6" id="KW-0812">Transmembrane</keyword>
<dbReference type="KEGG" id="ccac:CcaHIS019_0509930"/>
<evidence type="ECO:0000256" key="4">
    <source>
        <dbReference type="ARBA" id="ARBA00023136"/>
    </source>
</evidence>
<feature type="transmembrane region" description="Helical" evidence="6">
    <location>
        <begin position="185"/>
        <end position="204"/>
    </location>
</feature>
<evidence type="ECO:0000313" key="9">
    <source>
        <dbReference type="Proteomes" id="UP001233271"/>
    </source>
</evidence>
<dbReference type="FunFam" id="1.20.1250.20:FF:000011">
    <property type="entry name" value="MFS multidrug transporter, putative"/>
    <property type="match status" value="1"/>
</dbReference>
<gene>
    <name evidence="8" type="ORF">CcaverHIS019_0509930</name>
</gene>
<dbReference type="InterPro" id="IPR011701">
    <property type="entry name" value="MFS"/>
</dbReference>
<feature type="transmembrane region" description="Helical" evidence="6">
    <location>
        <begin position="90"/>
        <end position="109"/>
    </location>
</feature>
<protein>
    <recommendedName>
        <fullName evidence="7">Major facilitator superfamily (MFS) profile domain-containing protein</fullName>
    </recommendedName>
</protein>
<dbReference type="InterPro" id="IPR020846">
    <property type="entry name" value="MFS_dom"/>
</dbReference>
<dbReference type="GO" id="GO:0022857">
    <property type="term" value="F:transmembrane transporter activity"/>
    <property type="evidence" value="ECO:0007669"/>
    <property type="project" value="InterPro"/>
</dbReference>
<dbReference type="Proteomes" id="UP001233271">
    <property type="component" value="Chromosome 5"/>
</dbReference>
<evidence type="ECO:0000256" key="5">
    <source>
        <dbReference type="SAM" id="MobiDB-lite"/>
    </source>
</evidence>
<dbReference type="SUPFAM" id="SSF103473">
    <property type="entry name" value="MFS general substrate transporter"/>
    <property type="match status" value="1"/>
</dbReference>
<dbReference type="Pfam" id="PF07690">
    <property type="entry name" value="MFS_1"/>
    <property type="match status" value="1"/>
</dbReference>
<feature type="transmembrane region" description="Helical" evidence="6">
    <location>
        <begin position="367"/>
        <end position="387"/>
    </location>
</feature>
<dbReference type="AlphaFoldDB" id="A0AA48L7J4"/>
<evidence type="ECO:0000259" key="7">
    <source>
        <dbReference type="PROSITE" id="PS50850"/>
    </source>
</evidence>
<dbReference type="PANTHER" id="PTHR23502:SF184">
    <property type="entry name" value="MAJOR FACILITATOR SUPERFAMILY (MFS) PROFILE DOMAIN-CONTAINING PROTEIN"/>
    <property type="match status" value="1"/>
</dbReference>
<evidence type="ECO:0000256" key="6">
    <source>
        <dbReference type="SAM" id="Phobius"/>
    </source>
</evidence>
<evidence type="ECO:0000256" key="1">
    <source>
        <dbReference type="ARBA" id="ARBA00004141"/>
    </source>
</evidence>
<evidence type="ECO:0000313" key="8">
    <source>
        <dbReference type="EMBL" id="BEI93365.1"/>
    </source>
</evidence>
<evidence type="ECO:0000256" key="2">
    <source>
        <dbReference type="ARBA" id="ARBA00022692"/>
    </source>
</evidence>
<keyword evidence="3 6" id="KW-1133">Transmembrane helix</keyword>
<feature type="transmembrane region" description="Helical" evidence="6">
    <location>
        <begin position="435"/>
        <end position="456"/>
    </location>
</feature>
<feature type="transmembrane region" description="Helical" evidence="6">
    <location>
        <begin position="248"/>
        <end position="273"/>
    </location>
</feature>
<evidence type="ECO:0000256" key="3">
    <source>
        <dbReference type="ARBA" id="ARBA00022989"/>
    </source>
</evidence>
<dbReference type="PANTHER" id="PTHR23502">
    <property type="entry name" value="MAJOR FACILITATOR SUPERFAMILY"/>
    <property type="match status" value="1"/>
</dbReference>
<dbReference type="Gene3D" id="1.20.1250.20">
    <property type="entry name" value="MFS general substrate transporter like domains"/>
    <property type="match status" value="1"/>
</dbReference>
<dbReference type="CDD" id="cd17323">
    <property type="entry name" value="MFS_Tpo1_MDR_like"/>
    <property type="match status" value="1"/>
</dbReference>
<proteinExistence type="predicted"/>
<feature type="transmembrane region" description="Helical" evidence="6">
    <location>
        <begin position="327"/>
        <end position="347"/>
    </location>
</feature>
<dbReference type="InterPro" id="IPR036259">
    <property type="entry name" value="MFS_trans_sf"/>
</dbReference>
<accession>A0AA48L7J4</accession>
<dbReference type="GO" id="GO:0005886">
    <property type="term" value="C:plasma membrane"/>
    <property type="evidence" value="ECO:0007669"/>
    <property type="project" value="TreeGrafter"/>
</dbReference>
<feature type="transmembrane region" description="Helical" evidence="6">
    <location>
        <begin position="160"/>
        <end position="179"/>
    </location>
</feature>
<sequence>MLPPSSDGGATLRDPRDLRHLRDTALPTGTTFETLEHRLSPTYHVALLLAGSRQPRHGHRLPGSGTEEDPYLVDWAPGERANPYNWAKSYRWAITGIIGISTLCIAFASSAYSTAVSGIVAEFDANHQLVVAGLSFYVIGFGVGPLVWAPISELYGRNVAFYFSYPVFVLFNLVGALSPNLATVLVSRLIAGTFGACPITNAGGQIGDMFPAHDRALATSFFSLAPFLGPVIGPIVGGFVAEYRSWRWVFWVQFFFGLTMCILSLIVVPETYAPTLLRRKAKRLQAASVAAGTPAVFIAKYDRVNKSPVQVLRTNLIRPFQLLFRELIAACLAIYGAVIYGTLYLFFEAFPIVFAENRGWTLSQVGLSFLGIGVGLLIGNASTPLFNRLYERAETKAEAEGRETPPEARLPGCAVGATALPIGLFVFAWTCTPNVHWIVPIIASIPFGSGFQLIFTGMQLFLIDAYQLYSASALASSAVLRALAGAIFPLFTNKMYTRLGLNWAGTLVAFLALACAPMPFLFYRYGAFLRRHSKYAPSGPREGGSECADKVPQPPVDEALEPEYAPDAGDDAGVDTCTPDWEGIRVEKTGREIEGGDIV</sequence>
<feature type="transmembrane region" description="Helical" evidence="6">
    <location>
        <begin position="216"/>
        <end position="236"/>
    </location>
</feature>
<organism evidence="8 9">
    <name type="scientific">Cutaneotrichosporon cavernicola</name>
    <dbReference type="NCBI Taxonomy" id="279322"/>
    <lineage>
        <taxon>Eukaryota</taxon>
        <taxon>Fungi</taxon>
        <taxon>Dikarya</taxon>
        <taxon>Basidiomycota</taxon>
        <taxon>Agaricomycotina</taxon>
        <taxon>Tremellomycetes</taxon>
        <taxon>Trichosporonales</taxon>
        <taxon>Trichosporonaceae</taxon>
        <taxon>Cutaneotrichosporon</taxon>
    </lineage>
</organism>
<comment type="subcellular location">
    <subcellularLocation>
        <location evidence="1">Membrane</location>
        <topology evidence="1">Multi-pass membrane protein</topology>
    </subcellularLocation>
</comment>
<dbReference type="GeneID" id="85497235"/>
<feature type="transmembrane region" description="Helical" evidence="6">
    <location>
        <begin position="503"/>
        <end position="523"/>
    </location>
</feature>
<dbReference type="EMBL" id="AP028216">
    <property type="protein sequence ID" value="BEI93365.1"/>
    <property type="molecule type" value="Genomic_DNA"/>
</dbReference>